<dbReference type="GO" id="GO:0016836">
    <property type="term" value="F:hydro-lyase activity"/>
    <property type="evidence" value="ECO:0007669"/>
    <property type="project" value="UniProtKB-ARBA"/>
</dbReference>
<dbReference type="NCBIfam" id="NF006007">
    <property type="entry name" value="PRK08138.1"/>
    <property type="match status" value="1"/>
</dbReference>
<dbReference type="InterPro" id="IPR029045">
    <property type="entry name" value="ClpP/crotonase-like_dom_sf"/>
</dbReference>
<dbReference type="AlphaFoldDB" id="A0A931D4H5"/>
<dbReference type="PANTHER" id="PTHR11941">
    <property type="entry name" value="ENOYL-COA HYDRATASE-RELATED"/>
    <property type="match status" value="1"/>
</dbReference>
<dbReference type="SUPFAM" id="SSF52096">
    <property type="entry name" value="ClpP/crotonase"/>
    <property type="match status" value="1"/>
</dbReference>
<keyword evidence="5" id="KW-1185">Reference proteome</keyword>
<keyword evidence="2" id="KW-0456">Lyase</keyword>
<dbReference type="FunFam" id="1.10.12.10:FF:000001">
    <property type="entry name" value="Probable enoyl-CoA hydratase, mitochondrial"/>
    <property type="match status" value="1"/>
</dbReference>
<name>A0A931D4H5_9PSED</name>
<dbReference type="EMBL" id="JACFYX010000022">
    <property type="protein sequence ID" value="MBG0837479.1"/>
    <property type="molecule type" value="Genomic_DNA"/>
</dbReference>
<sequence length="258" mass="27507">MTEPAALVHLTRPLAGVALLTLNRPEVRNALNLPLRAELARVVGSLEACDETRVIIITGGKQVFAAGADVAELVDASPLQVQQRRVERYWQVLGRCRKPLLAAVNGLALGGGCELAMHCDLIIAGASARFAQPEVCLGIMPGAGGTQRLLRAVGKFQAMRLLLTGCSVDAREALAIGLASEVADEAIARALQLASELAALPPLALEQIKAVVRDGADLPLEQALALERHAFQLLFDSHDQKAGMRAFLDKRTAEYQGR</sequence>
<dbReference type="PROSITE" id="PS00166">
    <property type="entry name" value="ENOYL_COA_HYDRATASE"/>
    <property type="match status" value="1"/>
</dbReference>
<gene>
    <name evidence="4" type="ORF">H3221_20385</name>
</gene>
<dbReference type="RefSeq" id="WP_196476506.1">
    <property type="nucleotide sequence ID" value="NZ_JACFYX020000009.1"/>
</dbReference>
<dbReference type="Proteomes" id="UP000596932">
    <property type="component" value="Unassembled WGS sequence"/>
</dbReference>
<evidence type="ECO:0000313" key="4">
    <source>
        <dbReference type="EMBL" id="MBG0837479.1"/>
    </source>
</evidence>
<dbReference type="Pfam" id="PF00378">
    <property type="entry name" value="ECH_1"/>
    <property type="match status" value="1"/>
</dbReference>
<dbReference type="InterPro" id="IPR001753">
    <property type="entry name" value="Enoyl-CoA_hydra/iso"/>
</dbReference>
<dbReference type="Gene3D" id="1.10.12.10">
    <property type="entry name" value="Lyase 2-enoyl-coa Hydratase, Chain A, domain 2"/>
    <property type="match status" value="1"/>
</dbReference>
<dbReference type="FunFam" id="3.90.226.10:FF:000009">
    <property type="entry name" value="Carnitinyl-CoA dehydratase"/>
    <property type="match status" value="1"/>
</dbReference>
<evidence type="ECO:0000256" key="3">
    <source>
        <dbReference type="RuleBase" id="RU003707"/>
    </source>
</evidence>
<protein>
    <submittedName>
        <fullName evidence="4">Enoyl-CoA hydratase/isomerase family protein</fullName>
    </submittedName>
</protein>
<organism evidence="4 5">
    <name type="scientific">Pseudomonas chaetocerotis</name>
    <dbReference type="NCBI Taxonomy" id="2758695"/>
    <lineage>
        <taxon>Bacteria</taxon>
        <taxon>Pseudomonadati</taxon>
        <taxon>Pseudomonadota</taxon>
        <taxon>Gammaproteobacteria</taxon>
        <taxon>Pseudomonadales</taxon>
        <taxon>Pseudomonadaceae</taxon>
        <taxon>Pseudomonas</taxon>
    </lineage>
</organism>
<evidence type="ECO:0000313" key="5">
    <source>
        <dbReference type="Proteomes" id="UP000596932"/>
    </source>
</evidence>
<dbReference type="InterPro" id="IPR014748">
    <property type="entry name" value="Enoyl-CoA_hydra_C"/>
</dbReference>
<comment type="caution">
    <text evidence="4">The sequence shown here is derived from an EMBL/GenBank/DDBJ whole genome shotgun (WGS) entry which is preliminary data.</text>
</comment>
<reference evidence="4" key="1">
    <citation type="submission" date="2020-07" db="EMBL/GenBank/DDBJ databases">
        <title>Pseudomonas chaetoceroseae sp. nov., a new member of the Pseudomonas oleovorans group isolated from a culture of Chaetoceros calcitrans.</title>
        <authorList>
            <person name="Girard L."/>
            <person name="Lood C."/>
            <person name="De Mot R."/>
            <person name="Baudart J."/>
        </authorList>
    </citation>
    <scope>NUCLEOTIDE SEQUENCE</scope>
    <source>
        <strain evidence="4">536</strain>
    </source>
</reference>
<dbReference type="CDD" id="cd06558">
    <property type="entry name" value="crotonase-like"/>
    <property type="match status" value="1"/>
</dbReference>
<dbReference type="Gene3D" id="3.90.226.10">
    <property type="entry name" value="2-enoyl-CoA Hydratase, Chain A, domain 1"/>
    <property type="match status" value="1"/>
</dbReference>
<proteinExistence type="inferred from homology"/>
<evidence type="ECO:0000256" key="2">
    <source>
        <dbReference type="ARBA" id="ARBA00023239"/>
    </source>
</evidence>
<dbReference type="InterPro" id="IPR018376">
    <property type="entry name" value="Enoyl-CoA_hyd/isom_CS"/>
</dbReference>
<dbReference type="GO" id="GO:0006635">
    <property type="term" value="P:fatty acid beta-oxidation"/>
    <property type="evidence" value="ECO:0007669"/>
    <property type="project" value="TreeGrafter"/>
</dbReference>
<evidence type="ECO:0000256" key="1">
    <source>
        <dbReference type="ARBA" id="ARBA00005254"/>
    </source>
</evidence>
<accession>A0A931D4H5</accession>
<dbReference type="PANTHER" id="PTHR11941:SF54">
    <property type="entry name" value="ENOYL-COA HYDRATASE, MITOCHONDRIAL"/>
    <property type="match status" value="1"/>
</dbReference>
<comment type="similarity">
    <text evidence="1 3">Belongs to the enoyl-CoA hydratase/isomerase family.</text>
</comment>